<gene>
    <name evidence="1" type="ORF">LACBIDRAFT_330299</name>
</gene>
<dbReference type="EMBL" id="DS547116">
    <property type="protein sequence ID" value="EDR04803.1"/>
    <property type="molecule type" value="Genomic_DNA"/>
</dbReference>
<proteinExistence type="predicted"/>
<dbReference type="RefSeq" id="XP_001884627.1">
    <property type="nucleotide sequence ID" value="XM_001884592.1"/>
</dbReference>
<dbReference type="Proteomes" id="UP000001194">
    <property type="component" value="Unassembled WGS sequence"/>
</dbReference>
<sequence>MVDRLVTCGSLDPPFTSLHHTFEAARSPGLLIPRSSIVSLPSRIYLHLKISHPGFRLTGNPLDAMDFPNFVSSVFQDECGQYQRDDADSCIKWFDFLLELELEAVGMLLGRVPDSASSIFSVDLIPSRPDPCPSFTAQLSTGDVVDTRLCTLLEVHRTLEELTLCYVLLAPPLPILLYIAHTPISRQPPGRTRLSLVSSVDRDHADQTPIATSFREQGAISSYT</sequence>
<accession>B0DKV0</accession>
<protein>
    <submittedName>
        <fullName evidence="1">Predicted protein</fullName>
    </submittedName>
</protein>
<dbReference type="InParanoid" id="B0DKV0"/>
<dbReference type="GeneID" id="6080200"/>
<evidence type="ECO:0000313" key="2">
    <source>
        <dbReference type="Proteomes" id="UP000001194"/>
    </source>
</evidence>
<name>B0DKV0_LACBS</name>
<keyword evidence="2" id="KW-1185">Reference proteome</keyword>
<dbReference type="KEGG" id="lbc:LACBIDRAFT_330299"/>
<dbReference type="AlphaFoldDB" id="B0DKV0"/>
<organism evidence="2">
    <name type="scientific">Laccaria bicolor (strain S238N-H82 / ATCC MYA-4686)</name>
    <name type="common">Bicoloured deceiver</name>
    <name type="synonym">Laccaria laccata var. bicolor</name>
    <dbReference type="NCBI Taxonomy" id="486041"/>
    <lineage>
        <taxon>Eukaryota</taxon>
        <taxon>Fungi</taxon>
        <taxon>Dikarya</taxon>
        <taxon>Basidiomycota</taxon>
        <taxon>Agaricomycotina</taxon>
        <taxon>Agaricomycetes</taxon>
        <taxon>Agaricomycetidae</taxon>
        <taxon>Agaricales</taxon>
        <taxon>Agaricineae</taxon>
        <taxon>Hydnangiaceae</taxon>
        <taxon>Laccaria</taxon>
    </lineage>
</organism>
<dbReference type="HOGENOM" id="CLU_1235208_0_0_1"/>
<evidence type="ECO:0000313" key="1">
    <source>
        <dbReference type="EMBL" id="EDR04803.1"/>
    </source>
</evidence>
<reference evidence="1 2" key="1">
    <citation type="journal article" date="2008" name="Nature">
        <title>The genome of Laccaria bicolor provides insights into mycorrhizal symbiosis.</title>
        <authorList>
            <person name="Martin F."/>
            <person name="Aerts A."/>
            <person name="Ahren D."/>
            <person name="Brun A."/>
            <person name="Danchin E.G.J."/>
            <person name="Duchaussoy F."/>
            <person name="Gibon J."/>
            <person name="Kohler A."/>
            <person name="Lindquist E."/>
            <person name="Pereda V."/>
            <person name="Salamov A."/>
            <person name="Shapiro H.J."/>
            <person name="Wuyts J."/>
            <person name="Blaudez D."/>
            <person name="Buee M."/>
            <person name="Brokstein P."/>
            <person name="Canbaeck B."/>
            <person name="Cohen D."/>
            <person name="Courty P.E."/>
            <person name="Coutinho P.M."/>
            <person name="Delaruelle C."/>
            <person name="Detter J.C."/>
            <person name="Deveau A."/>
            <person name="DiFazio S."/>
            <person name="Duplessis S."/>
            <person name="Fraissinet-Tachet L."/>
            <person name="Lucic E."/>
            <person name="Frey-Klett P."/>
            <person name="Fourrey C."/>
            <person name="Feussner I."/>
            <person name="Gay G."/>
            <person name="Grimwood J."/>
            <person name="Hoegger P.J."/>
            <person name="Jain P."/>
            <person name="Kilaru S."/>
            <person name="Labbe J."/>
            <person name="Lin Y.C."/>
            <person name="Legue V."/>
            <person name="Le Tacon F."/>
            <person name="Marmeisse R."/>
            <person name="Melayah D."/>
            <person name="Montanini B."/>
            <person name="Muratet M."/>
            <person name="Nehls U."/>
            <person name="Niculita-Hirzel H."/>
            <person name="Oudot-Le Secq M.P."/>
            <person name="Peter M."/>
            <person name="Quesneville H."/>
            <person name="Rajashekar B."/>
            <person name="Reich M."/>
            <person name="Rouhier N."/>
            <person name="Schmutz J."/>
            <person name="Yin T."/>
            <person name="Chalot M."/>
            <person name="Henrissat B."/>
            <person name="Kuees U."/>
            <person name="Lucas S."/>
            <person name="Van de Peer Y."/>
            <person name="Podila G.K."/>
            <person name="Polle A."/>
            <person name="Pukkila P.J."/>
            <person name="Richardson P.M."/>
            <person name="Rouze P."/>
            <person name="Sanders I.R."/>
            <person name="Stajich J.E."/>
            <person name="Tunlid A."/>
            <person name="Tuskan G."/>
            <person name="Grigoriev I.V."/>
        </authorList>
    </citation>
    <scope>NUCLEOTIDE SEQUENCE [LARGE SCALE GENOMIC DNA]</scope>
    <source>
        <strain evidence="2">S238N-H82 / ATCC MYA-4686</strain>
    </source>
</reference>